<organism evidence="2 3">
    <name type="scientific">Synaphobranchus kaupii</name>
    <name type="common">Kaup's arrowtooth eel</name>
    <dbReference type="NCBI Taxonomy" id="118154"/>
    <lineage>
        <taxon>Eukaryota</taxon>
        <taxon>Metazoa</taxon>
        <taxon>Chordata</taxon>
        <taxon>Craniata</taxon>
        <taxon>Vertebrata</taxon>
        <taxon>Euteleostomi</taxon>
        <taxon>Actinopterygii</taxon>
        <taxon>Neopterygii</taxon>
        <taxon>Teleostei</taxon>
        <taxon>Anguilliformes</taxon>
        <taxon>Synaphobranchidae</taxon>
        <taxon>Synaphobranchus</taxon>
    </lineage>
</organism>
<feature type="compositionally biased region" description="Basic residues" evidence="1">
    <location>
        <begin position="1"/>
        <end position="22"/>
    </location>
</feature>
<dbReference type="EMBL" id="JAINUF010000087">
    <property type="protein sequence ID" value="KAJ8331956.1"/>
    <property type="molecule type" value="Genomic_DNA"/>
</dbReference>
<feature type="region of interest" description="Disordered" evidence="1">
    <location>
        <begin position="1"/>
        <end position="41"/>
    </location>
</feature>
<accession>A0A9Q1E489</accession>
<keyword evidence="3" id="KW-1185">Reference proteome</keyword>
<sequence length="185" mass="20248">MAPRKSSSRTKLAKIKVRKRRLGVSSSRKADGFENPPNTLPLSSVNRPTQLWVLQAVCQTVLGNGVFTMSVSGGSPRTQNPVRHLLSVCLSACVAFSNRANERLGLKKDNSRALLSKENPGKRLGWTEPSQPADCGHRLTLYQDQLRFITKSGPFLRLCEPGSALTHGRQNPPPVGCSVYLTLVE</sequence>
<evidence type="ECO:0000256" key="1">
    <source>
        <dbReference type="SAM" id="MobiDB-lite"/>
    </source>
</evidence>
<evidence type="ECO:0000313" key="2">
    <source>
        <dbReference type="EMBL" id="KAJ8331956.1"/>
    </source>
</evidence>
<proteinExistence type="predicted"/>
<protein>
    <submittedName>
        <fullName evidence="2">Uncharacterized protein</fullName>
    </submittedName>
</protein>
<comment type="caution">
    <text evidence="2">The sequence shown here is derived from an EMBL/GenBank/DDBJ whole genome shotgun (WGS) entry which is preliminary data.</text>
</comment>
<evidence type="ECO:0000313" key="3">
    <source>
        <dbReference type="Proteomes" id="UP001152622"/>
    </source>
</evidence>
<dbReference type="Proteomes" id="UP001152622">
    <property type="component" value="Unassembled WGS sequence"/>
</dbReference>
<name>A0A9Q1E489_SYNKA</name>
<dbReference type="AlphaFoldDB" id="A0A9Q1E489"/>
<reference evidence="2" key="1">
    <citation type="journal article" date="2023" name="Science">
        <title>Genome structures resolve the early diversification of teleost fishes.</title>
        <authorList>
            <person name="Parey E."/>
            <person name="Louis A."/>
            <person name="Montfort J."/>
            <person name="Bouchez O."/>
            <person name="Roques C."/>
            <person name="Iampietro C."/>
            <person name="Lluch J."/>
            <person name="Castinel A."/>
            <person name="Donnadieu C."/>
            <person name="Desvignes T."/>
            <person name="Floi Bucao C."/>
            <person name="Jouanno E."/>
            <person name="Wen M."/>
            <person name="Mejri S."/>
            <person name="Dirks R."/>
            <person name="Jansen H."/>
            <person name="Henkel C."/>
            <person name="Chen W.J."/>
            <person name="Zahm M."/>
            <person name="Cabau C."/>
            <person name="Klopp C."/>
            <person name="Thompson A.W."/>
            <person name="Robinson-Rechavi M."/>
            <person name="Braasch I."/>
            <person name="Lecointre G."/>
            <person name="Bobe J."/>
            <person name="Postlethwait J.H."/>
            <person name="Berthelot C."/>
            <person name="Roest Crollius H."/>
            <person name="Guiguen Y."/>
        </authorList>
    </citation>
    <scope>NUCLEOTIDE SEQUENCE</scope>
    <source>
        <strain evidence="2">WJC10195</strain>
    </source>
</reference>
<gene>
    <name evidence="2" type="ORF">SKAU_G00430650</name>
</gene>